<dbReference type="InterPro" id="IPR008920">
    <property type="entry name" value="TF_FadR/GntR_C"/>
</dbReference>
<dbReference type="EMBL" id="JAROCY010000018">
    <property type="protein sequence ID" value="MDF8334929.1"/>
    <property type="molecule type" value="Genomic_DNA"/>
</dbReference>
<organism evidence="5 6">
    <name type="scientific">Novosphingobium cyanobacteriorum</name>
    <dbReference type="NCBI Taxonomy" id="3024215"/>
    <lineage>
        <taxon>Bacteria</taxon>
        <taxon>Pseudomonadati</taxon>
        <taxon>Pseudomonadota</taxon>
        <taxon>Alphaproteobacteria</taxon>
        <taxon>Sphingomonadales</taxon>
        <taxon>Sphingomonadaceae</taxon>
        <taxon>Novosphingobium</taxon>
    </lineage>
</organism>
<dbReference type="InterPro" id="IPR036390">
    <property type="entry name" value="WH_DNA-bd_sf"/>
</dbReference>
<dbReference type="SUPFAM" id="SSF46785">
    <property type="entry name" value="Winged helix' DNA-binding domain"/>
    <property type="match status" value="1"/>
</dbReference>
<accession>A0ABT6CLZ1</accession>
<dbReference type="Pfam" id="PF07729">
    <property type="entry name" value="FCD"/>
    <property type="match status" value="1"/>
</dbReference>
<dbReference type="InterPro" id="IPR036388">
    <property type="entry name" value="WH-like_DNA-bd_sf"/>
</dbReference>
<feature type="domain" description="HTH gntR-type" evidence="4">
    <location>
        <begin position="20"/>
        <end position="90"/>
    </location>
</feature>
<evidence type="ECO:0000256" key="3">
    <source>
        <dbReference type="ARBA" id="ARBA00023163"/>
    </source>
</evidence>
<sequence length="251" mass="27857">MAIPSVSPGLQPDFRPVRSVRTFEGVVERIRAMIVEGHLKPGDKLPPERDLSVRLGVGRNAVREGLRALEQAGIVDLRPGKTGGAFVTSGRPNVISENMRDLLSLGNISFDDLWETRLLLADVVIRLVVENMTDEDLAALEANVARARLHYESGRLREKSRCNIEFHDVLAAATHNPLLGVFMTSIADLVRHFTEQLGSDPGQETLRSRERLLVALRARNGDAAIAEMRRDLIRVHEFYKNLARSSSVPPS</sequence>
<keyword evidence="6" id="KW-1185">Reference proteome</keyword>
<evidence type="ECO:0000313" key="5">
    <source>
        <dbReference type="EMBL" id="MDF8334929.1"/>
    </source>
</evidence>
<dbReference type="PROSITE" id="PS50949">
    <property type="entry name" value="HTH_GNTR"/>
    <property type="match status" value="1"/>
</dbReference>
<name>A0ABT6CLZ1_9SPHN</name>
<comment type="caution">
    <text evidence="5">The sequence shown here is derived from an EMBL/GenBank/DDBJ whole genome shotgun (WGS) entry which is preliminary data.</text>
</comment>
<evidence type="ECO:0000259" key="4">
    <source>
        <dbReference type="PROSITE" id="PS50949"/>
    </source>
</evidence>
<dbReference type="Proteomes" id="UP001222770">
    <property type="component" value="Unassembled WGS sequence"/>
</dbReference>
<dbReference type="SMART" id="SM00895">
    <property type="entry name" value="FCD"/>
    <property type="match status" value="1"/>
</dbReference>
<dbReference type="CDD" id="cd07377">
    <property type="entry name" value="WHTH_GntR"/>
    <property type="match status" value="1"/>
</dbReference>
<protein>
    <submittedName>
        <fullName evidence="5">FadR/GntR family transcriptional regulator</fullName>
    </submittedName>
</protein>
<evidence type="ECO:0000313" key="6">
    <source>
        <dbReference type="Proteomes" id="UP001222770"/>
    </source>
</evidence>
<dbReference type="PRINTS" id="PR00035">
    <property type="entry name" value="HTHGNTR"/>
</dbReference>
<keyword evidence="2" id="KW-0238">DNA-binding</keyword>
<dbReference type="SMART" id="SM00345">
    <property type="entry name" value="HTH_GNTR"/>
    <property type="match status" value="1"/>
</dbReference>
<dbReference type="SUPFAM" id="SSF48008">
    <property type="entry name" value="GntR ligand-binding domain-like"/>
    <property type="match status" value="1"/>
</dbReference>
<proteinExistence type="predicted"/>
<keyword evidence="3" id="KW-0804">Transcription</keyword>
<dbReference type="PANTHER" id="PTHR43537:SF5">
    <property type="entry name" value="UXU OPERON TRANSCRIPTIONAL REGULATOR"/>
    <property type="match status" value="1"/>
</dbReference>
<reference evidence="5 6" key="1">
    <citation type="submission" date="2023-03" db="EMBL/GenBank/DDBJ databases">
        <title>Novosphingobium cyanobacteriorum sp. nov., isolated from a eutrophic reservoir during the Microcystis bloom period.</title>
        <authorList>
            <person name="Kang M."/>
            <person name="Le V."/>
            <person name="Ko S.-R."/>
            <person name="Lee S.-A."/>
            <person name="Ahn C.-Y."/>
        </authorList>
    </citation>
    <scope>NUCLEOTIDE SEQUENCE [LARGE SCALE GENOMIC DNA]</scope>
    <source>
        <strain evidence="5 6">HBC54</strain>
    </source>
</reference>
<dbReference type="InterPro" id="IPR011711">
    <property type="entry name" value="GntR_C"/>
</dbReference>
<keyword evidence="1" id="KW-0805">Transcription regulation</keyword>
<evidence type="ECO:0000256" key="1">
    <source>
        <dbReference type="ARBA" id="ARBA00023015"/>
    </source>
</evidence>
<dbReference type="Pfam" id="PF00392">
    <property type="entry name" value="GntR"/>
    <property type="match status" value="1"/>
</dbReference>
<dbReference type="InterPro" id="IPR000524">
    <property type="entry name" value="Tscrpt_reg_HTH_GntR"/>
</dbReference>
<dbReference type="Gene3D" id="1.20.120.530">
    <property type="entry name" value="GntR ligand-binding domain-like"/>
    <property type="match status" value="1"/>
</dbReference>
<evidence type="ECO:0000256" key="2">
    <source>
        <dbReference type="ARBA" id="ARBA00023125"/>
    </source>
</evidence>
<gene>
    <name evidence="5" type="ORF">POM99_17105</name>
</gene>
<dbReference type="Gene3D" id="1.10.10.10">
    <property type="entry name" value="Winged helix-like DNA-binding domain superfamily/Winged helix DNA-binding domain"/>
    <property type="match status" value="1"/>
</dbReference>
<dbReference type="PANTHER" id="PTHR43537">
    <property type="entry name" value="TRANSCRIPTIONAL REGULATOR, GNTR FAMILY"/>
    <property type="match status" value="1"/>
</dbReference>